<sequence length="141" mass="16767">MAYNNMGNAYYHLEKFDKAIESYQKAIEINPKRRETYTNLFELQLIQNKNFDKKIENRYIELFANQNDTFIQYDMLKILKNIANGDKGDIESWKQKYRGVTLDWGFDELDEWIGAMGDGAKKGRLIEVVEVFKEHQAKERK</sequence>
<dbReference type="PROSITE" id="PS50293">
    <property type="entry name" value="TPR_REGION"/>
    <property type="match status" value="1"/>
</dbReference>
<dbReference type="Gene3D" id="1.25.40.10">
    <property type="entry name" value="Tetratricopeptide repeat domain"/>
    <property type="match status" value="1"/>
</dbReference>
<name>A0A1W1BDY2_9ZZZZ</name>
<proteinExistence type="predicted"/>
<dbReference type="PROSITE" id="PS50005">
    <property type="entry name" value="TPR"/>
    <property type="match status" value="1"/>
</dbReference>
<organism evidence="1">
    <name type="scientific">hydrothermal vent metagenome</name>
    <dbReference type="NCBI Taxonomy" id="652676"/>
    <lineage>
        <taxon>unclassified sequences</taxon>
        <taxon>metagenomes</taxon>
        <taxon>ecological metagenomes</taxon>
    </lineage>
</organism>
<dbReference type="SMART" id="SM00028">
    <property type="entry name" value="TPR"/>
    <property type="match status" value="1"/>
</dbReference>
<evidence type="ECO:0000313" key="1">
    <source>
        <dbReference type="EMBL" id="SFV51781.1"/>
    </source>
</evidence>
<dbReference type="InterPro" id="IPR019734">
    <property type="entry name" value="TPR_rpt"/>
</dbReference>
<dbReference type="EMBL" id="FPHG01000012">
    <property type="protein sequence ID" value="SFV51781.1"/>
    <property type="molecule type" value="Genomic_DNA"/>
</dbReference>
<dbReference type="AlphaFoldDB" id="A0A1W1BDY2"/>
<dbReference type="SUPFAM" id="SSF48452">
    <property type="entry name" value="TPR-like"/>
    <property type="match status" value="1"/>
</dbReference>
<gene>
    <name evidence="1" type="ORF">MNB_SV-9-1381</name>
</gene>
<accession>A0A1W1BDY2</accession>
<dbReference type="InterPro" id="IPR011990">
    <property type="entry name" value="TPR-like_helical_dom_sf"/>
</dbReference>
<reference evidence="1" key="1">
    <citation type="submission" date="2016-10" db="EMBL/GenBank/DDBJ databases">
        <authorList>
            <person name="de Groot N.N."/>
        </authorList>
    </citation>
    <scope>NUCLEOTIDE SEQUENCE</scope>
</reference>
<protein>
    <submittedName>
        <fullName evidence="1">Uncharacterized protein</fullName>
    </submittedName>
</protein>
<dbReference type="Pfam" id="PF00515">
    <property type="entry name" value="TPR_1"/>
    <property type="match status" value="1"/>
</dbReference>